<dbReference type="EMBL" id="SJPJ01000002">
    <property type="protein sequence ID" value="TWT76288.1"/>
    <property type="molecule type" value="Genomic_DNA"/>
</dbReference>
<protein>
    <submittedName>
        <fullName evidence="1">Uncharacterized protein</fullName>
    </submittedName>
</protein>
<sequence length="69" mass="7592">MERGYTKKKPDVPQLGARPASLSAVTISFSQSFNPMVSLLPMHKSPPVLAGDCQMFPFPLKTSRHLASY</sequence>
<keyword evidence="2" id="KW-1185">Reference proteome</keyword>
<gene>
    <name evidence="1" type="ORF">CA13_67810</name>
</gene>
<comment type="caution">
    <text evidence="1">The sequence shown here is derived from an EMBL/GenBank/DDBJ whole genome shotgun (WGS) entry which is preliminary data.</text>
</comment>
<evidence type="ECO:0000313" key="1">
    <source>
        <dbReference type="EMBL" id="TWT76288.1"/>
    </source>
</evidence>
<dbReference type="Proteomes" id="UP000315010">
    <property type="component" value="Unassembled WGS sequence"/>
</dbReference>
<proteinExistence type="predicted"/>
<organism evidence="1 2">
    <name type="scientific">Novipirellula herctigrandis</name>
    <dbReference type="NCBI Taxonomy" id="2527986"/>
    <lineage>
        <taxon>Bacteria</taxon>
        <taxon>Pseudomonadati</taxon>
        <taxon>Planctomycetota</taxon>
        <taxon>Planctomycetia</taxon>
        <taxon>Pirellulales</taxon>
        <taxon>Pirellulaceae</taxon>
        <taxon>Novipirellula</taxon>
    </lineage>
</organism>
<reference evidence="1 2" key="1">
    <citation type="submission" date="2019-02" db="EMBL/GenBank/DDBJ databases">
        <title>Deep-cultivation of Planctomycetes and their phenomic and genomic characterization uncovers novel biology.</title>
        <authorList>
            <person name="Wiegand S."/>
            <person name="Jogler M."/>
            <person name="Boedeker C."/>
            <person name="Pinto D."/>
            <person name="Vollmers J."/>
            <person name="Rivas-Marin E."/>
            <person name="Kohn T."/>
            <person name="Peeters S.H."/>
            <person name="Heuer A."/>
            <person name="Rast P."/>
            <person name="Oberbeckmann S."/>
            <person name="Bunk B."/>
            <person name="Jeske O."/>
            <person name="Meyerdierks A."/>
            <person name="Storesund J.E."/>
            <person name="Kallscheuer N."/>
            <person name="Luecker S."/>
            <person name="Lage O.M."/>
            <person name="Pohl T."/>
            <person name="Merkel B.J."/>
            <person name="Hornburger P."/>
            <person name="Mueller R.-W."/>
            <person name="Bruemmer F."/>
            <person name="Labrenz M."/>
            <person name="Spormann A.M."/>
            <person name="Op Den Camp H."/>
            <person name="Overmann J."/>
            <person name="Amann R."/>
            <person name="Jetten M.S.M."/>
            <person name="Mascher T."/>
            <person name="Medema M.H."/>
            <person name="Devos D.P."/>
            <person name="Kaster A.-K."/>
            <person name="Ovreas L."/>
            <person name="Rohde M."/>
            <person name="Galperin M.Y."/>
            <person name="Jogler C."/>
        </authorList>
    </citation>
    <scope>NUCLEOTIDE SEQUENCE [LARGE SCALE GENOMIC DNA]</scope>
    <source>
        <strain evidence="1 2">CA13</strain>
    </source>
</reference>
<name>A0A5C5YNG1_9BACT</name>
<dbReference type="AlphaFoldDB" id="A0A5C5YNG1"/>
<accession>A0A5C5YNG1</accession>
<evidence type="ECO:0000313" key="2">
    <source>
        <dbReference type="Proteomes" id="UP000315010"/>
    </source>
</evidence>